<comment type="caution">
    <text evidence="1">The sequence shown here is derived from an EMBL/GenBank/DDBJ whole genome shotgun (WGS) entry which is preliminary data.</text>
</comment>
<organism evidence="1 2">
    <name type="scientific">Mycena rosella</name>
    <name type="common">Pink bonnet</name>
    <name type="synonym">Agaricus rosellus</name>
    <dbReference type="NCBI Taxonomy" id="1033263"/>
    <lineage>
        <taxon>Eukaryota</taxon>
        <taxon>Fungi</taxon>
        <taxon>Dikarya</taxon>
        <taxon>Basidiomycota</taxon>
        <taxon>Agaricomycotina</taxon>
        <taxon>Agaricomycetes</taxon>
        <taxon>Agaricomycetidae</taxon>
        <taxon>Agaricales</taxon>
        <taxon>Marasmiineae</taxon>
        <taxon>Mycenaceae</taxon>
        <taxon>Mycena</taxon>
    </lineage>
</organism>
<reference evidence="1" key="1">
    <citation type="submission" date="2023-03" db="EMBL/GenBank/DDBJ databases">
        <title>Massive genome expansion in bonnet fungi (Mycena s.s.) driven by repeated elements and novel gene families across ecological guilds.</title>
        <authorList>
            <consortium name="Lawrence Berkeley National Laboratory"/>
            <person name="Harder C.B."/>
            <person name="Miyauchi S."/>
            <person name="Viragh M."/>
            <person name="Kuo A."/>
            <person name="Thoen E."/>
            <person name="Andreopoulos B."/>
            <person name="Lu D."/>
            <person name="Skrede I."/>
            <person name="Drula E."/>
            <person name="Henrissat B."/>
            <person name="Morin E."/>
            <person name="Kohler A."/>
            <person name="Barry K."/>
            <person name="LaButti K."/>
            <person name="Morin E."/>
            <person name="Salamov A."/>
            <person name="Lipzen A."/>
            <person name="Mereny Z."/>
            <person name="Hegedus B."/>
            <person name="Baldrian P."/>
            <person name="Stursova M."/>
            <person name="Weitz H."/>
            <person name="Taylor A."/>
            <person name="Grigoriev I.V."/>
            <person name="Nagy L.G."/>
            <person name="Martin F."/>
            <person name="Kauserud H."/>
        </authorList>
    </citation>
    <scope>NUCLEOTIDE SEQUENCE</scope>
    <source>
        <strain evidence="1">CBHHK067</strain>
    </source>
</reference>
<keyword evidence="2" id="KW-1185">Reference proteome</keyword>
<evidence type="ECO:0000313" key="1">
    <source>
        <dbReference type="EMBL" id="KAJ7640523.1"/>
    </source>
</evidence>
<proteinExistence type="predicted"/>
<dbReference type="AlphaFoldDB" id="A0AAD7C6A7"/>
<accession>A0AAD7C6A7</accession>
<sequence length="159" mass="18520">MVFIRRAAVTLRHIRLDCTSVPQSEIIPVDFPPLPSLRSIEKELHFWDRDEPWLIELIFMILASNSTVTIKEVVVTYGMHHLPPVDISDFFQSFLTTLEDFPFRHPAAPRLRWRLAYAYVDVARLVNLIEVKMPRLHAAGKLVFEPYDLYWGSEWLGAS</sequence>
<gene>
    <name evidence="1" type="ORF">B0H17DRAFT_1339314</name>
</gene>
<evidence type="ECO:0000313" key="2">
    <source>
        <dbReference type="Proteomes" id="UP001221757"/>
    </source>
</evidence>
<dbReference type="EMBL" id="JARKIE010000429">
    <property type="protein sequence ID" value="KAJ7640523.1"/>
    <property type="molecule type" value="Genomic_DNA"/>
</dbReference>
<dbReference type="Proteomes" id="UP001221757">
    <property type="component" value="Unassembled WGS sequence"/>
</dbReference>
<protein>
    <submittedName>
        <fullName evidence="1">Uncharacterized protein</fullName>
    </submittedName>
</protein>
<name>A0AAD7C6A7_MYCRO</name>